<comment type="caution">
    <text evidence="2">The sequence shown here is derived from an EMBL/GenBank/DDBJ whole genome shotgun (WGS) entry which is preliminary data.</text>
</comment>
<evidence type="ECO:0000313" key="2">
    <source>
        <dbReference type="EMBL" id="MDQ2066734.1"/>
    </source>
</evidence>
<sequence>MSKPDFSIEAIDMKDVGDVAAGSAALGSYLAWLPETAALLAIIWTLIRIYEWGRVRIFGKEGKIL</sequence>
<keyword evidence="1" id="KW-0812">Transmembrane</keyword>
<dbReference type="RefSeq" id="WP_306680443.1">
    <property type="nucleotide sequence ID" value="NZ_JAVDBT010000008.1"/>
</dbReference>
<organism evidence="2 3">
    <name type="scientific">Pseudogemmobacter lacusdianii</name>
    <dbReference type="NCBI Taxonomy" id="3069608"/>
    <lineage>
        <taxon>Bacteria</taxon>
        <taxon>Pseudomonadati</taxon>
        <taxon>Pseudomonadota</taxon>
        <taxon>Alphaproteobacteria</taxon>
        <taxon>Rhodobacterales</taxon>
        <taxon>Paracoccaceae</taxon>
        <taxon>Pseudogemmobacter</taxon>
    </lineage>
</organism>
<keyword evidence="1" id="KW-1133">Transmembrane helix</keyword>
<keyword evidence="3" id="KW-1185">Reference proteome</keyword>
<name>A0ABU0VYE4_9RHOB</name>
<dbReference type="EMBL" id="JAVDBT010000008">
    <property type="protein sequence ID" value="MDQ2066734.1"/>
    <property type="molecule type" value="Genomic_DNA"/>
</dbReference>
<protein>
    <submittedName>
        <fullName evidence="2">Uncharacterized protein</fullName>
    </submittedName>
</protein>
<gene>
    <name evidence="2" type="ORF">Q9295_10125</name>
</gene>
<dbReference type="Proteomes" id="UP001239680">
    <property type="component" value="Unassembled WGS sequence"/>
</dbReference>
<accession>A0ABU0VYE4</accession>
<evidence type="ECO:0000313" key="3">
    <source>
        <dbReference type="Proteomes" id="UP001239680"/>
    </source>
</evidence>
<reference evidence="2 3" key="1">
    <citation type="submission" date="2023-08" db="EMBL/GenBank/DDBJ databases">
        <title>Characterization of two Paracoccaceae strains isolated from Phycosphere and proposal of Xinfangfangia lacusdiani sp. nov.</title>
        <authorList>
            <person name="Deng Y."/>
            <person name="Zhang Y.Q."/>
        </authorList>
    </citation>
    <scope>NUCLEOTIDE SEQUENCE [LARGE SCALE GENOMIC DNA]</scope>
    <source>
        <strain evidence="2 3">CPCC 101601</strain>
    </source>
</reference>
<evidence type="ECO:0000256" key="1">
    <source>
        <dbReference type="SAM" id="Phobius"/>
    </source>
</evidence>
<proteinExistence type="predicted"/>
<keyword evidence="1" id="KW-0472">Membrane</keyword>
<feature type="transmembrane region" description="Helical" evidence="1">
    <location>
        <begin position="29"/>
        <end position="50"/>
    </location>
</feature>